<dbReference type="AlphaFoldDB" id="A0A093VWE7"/>
<reference key="1">
    <citation type="journal article" date="2014" name="PLoS Genet.">
        <title>Signature Gene Expression Reveals Novel Clues to the Molecular Mechanisms of Dimorphic Transition in Penicillium marneffei.</title>
        <authorList>
            <person name="Yang E."/>
            <person name="Wang G."/>
            <person name="Cai J."/>
            <person name="Woo P.C."/>
            <person name="Lau S.K."/>
            <person name="Yuen K.-Y."/>
            <person name="Chow W.-N."/>
            <person name="Lin X."/>
        </authorList>
    </citation>
    <scope>NUCLEOTIDE SEQUENCE [LARGE SCALE GENOMIC DNA]</scope>
    <source>
        <strain>PM1</strain>
    </source>
</reference>
<accession>A0A093VWE7</accession>
<feature type="region of interest" description="Disordered" evidence="1">
    <location>
        <begin position="37"/>
        <end position="64"/>
    </location>
</feature>
<evidence type="ECO:0000256" key="1">
    <source>
        <dbReference type="SAM" id="MobiDB-lite"/>
    </source>
</evidence>
<protein>
    <submittedName>
        <fullName evidence="2">Uncharacterized protein</fullName>
    </submittedName>
</protein>
<proteinExistence type="predicted"/>
<evidence type="ECO:0000313" key="2">
    <source>
        <dbReference type="EMBL" id="KFX50956.1"/>
    </source>
</evidence>
<comment type="caution">
    <text evidence="2">The sequence shown here is derived from an EMBL/GenBank/DDBJ whole genome shotgun (WGS) entry which is preliminary data.</text>
</comment>
<dbReference type="HOGENOM" id="CLU_1050433_0_0_1"/>
<organism evidence="2">
    <name type="scientific">Talaromyces marneffei PM1</name>
    <dbReference type="NCBI Taxonomy" id="1077442"/>
    <lineage>
        <taxon>Eukaryota</taxon>
        <taxon>Fungi</taxon>
        <taxon>Dikarya</taxon>
        <taxon>Ascomycota</taxon>
        <taxon>Pezizomycotina</taxon>
        <taxon>Eurotiomycetes</taxon>
        <taxon>Eurotiomycetidae</taxon>
        <taxon>Eurotiales</taxon>
        <taxon>Trichocomaceae</taxon>
        <taxon>Talaromyces</taxon>
        <taxon>Talaromyces sect. Talaromyces</taxon>
    </lineage>
</organism>
<dbReference type="EMBL" id="JPOX01000006">
    <property type="protein sequence ID" value="KFX50956.1"/>
    <property type="molecule type" value="Genomic_DNA"/>
</dbReference>
<feature type="region of interest" description="Disordered" evidence="1">
    <location>
        <begin position="244"/>
        <end position="265"/>
    </location>
</feature>
<sequence length="265" mass="29819">MERDRIDDASFVVITGSPQKDKKKRISHVRSVIRKSQLRRDGQLQPRPVARIKNQTRTGNELGSPSRELAWKMDLSWLTVSETVSKRLRYFFHQYIESSAYLHPFFRTMIPITVLNPPLMSTKLVNATAWDDLNGPNPEISALTLFQRDIAENMLLDSIAEATSPNADMIKGFAGSVTPTLGYTPNNETWAMPQPTDFKLMTFQRGQAQFWEGRIGLSTIRLLSDFFQLVMTIHSVSTNIRLSSNPGGGLATTPPNPNTVAFPPR</sequence>
<reference evidence="2" key="2">
    <citation type="journal article" date="2014" name="PLoS Genet.">
        <title>Signature gene expression reveals novel clues to the molecular mechanisms of dimorphic transition in Penicillium marneffei.</title>
        <authorList>
            <person name="Yang E."/>
            <person name="Wang G."/>
            <person name="Cai J."/>
            <person name="Woo P.C."/>
            <person name="Lau S.K."/>
            <person name="Yuen K.-Y."/>
            <person name="Chow W.-N."/>
            <person name="Lin X."/>
        </authorList>
    </citation>
    <scope>NUCLEOTIDE SEQUENCE</scope>
    <source>
        <strain evidence="2">PM1</strain>
    </source>
</reference>
<name>A0A093VWE7_TALMA</name>
<feature type="compositionally biased region" description="Polar residues" evidence="1">
    <location>
        <begin position="53"/>
        <end position="63"/>
    </location>
</feature>
<gene>
    <name evidence="2" type="ORF">GQ26_0062240</name>
</gene>